<keyword evidence="1" id="KW-1133">Transmembrane helix</keyword>
<protein>
    <submittedName>
        <fullName evidence="2">Uncharacterized protein</fullName>
    </submittedName>
</protein>
<accession>A0A1H2EMW2</accession>
<sequence length="33" mass="3490">MLLTTSILESSLLLTPMLLIMLGLAKVAYGPGE</sequence>
<evidence type="ECO:0000256" key="1">
    <source>
        <dbReference type="SAM" id="Phobius"/>
    </source>
</evidence>
<reference evidence="3" key="1">
    <citation type="submission" date="2016-10" db="EMBL/GenBank/DDBJ databases">
        <authorList>
            <person name="Varghese N."/>
            <person name="Submissions S."/>
        </authorList>
    </citation>
    <scope>NUCLEOTIDE SEQUENCE [LARGE SCALE GENOMIC DNA]</scope>
    <source>
        <strain evidence="3">DSM 17875</strain>
    </source>
</reference>
<proteinExistence type="predicted"/>
<evidence type="ECO:0000313" key="3">
    <source>
        <dbReference type="Proteomes" id="UP000243232"/>
    </source>
</evidence>
<dbReference type="EMBL" id="LT629785">
    <property type="protein sequence ID" value="SDT96457.1"/>
    <property type="molecule type" value="Genomic_DNA"/>
</dbReference>
<dbReference type="Proteomes" id="UP000243232">
    <property type="component" value="Chromosome I"/>
</dbReference>
<keyword evidence="3" id="KW-1185">Reference proteome</keyword>
<feature type="transmembrane region" description="Helical" evidence="1">
    <location>
        <begin position="12"/>
        <end position="29"/>
    </location>
</feature>
<dbReference type="AlphaFoldDB" id="A0A1H2EMW2"/>
<organism evidence="2 3">
    <name type="scientific">Pseudomonas pohangensis</name>
    <dbReference type="NCBI Taxonomy" id="364197"/>
    <lineage>
        <taxon>Bacteria</taxon>
        <taxon>Pseudomonadati</taxon>
        <taxon>Pseudomonadota</taxon>
        <taxon>Gammaproteobacteria</taxon>
        <taxon>Pseudomonadales</taxon>
        <taxon>Pseudomonadaceae</taxon>
        <taxon>Pseudomonas</taxon>
    </lineage>
</organism>
<keyword evidence="1" id="KW-0812">Transmembrane</keyword>
<keyword evidence="1" id="KW-0472">Membrane</keyword>
<name>A0A1H2EMW2_9PSED</name>
<evidence type="ECO:0000313" key="2">
    <source>
        <dbReference type="EMBL" id="SDT96457.1"/>
    </source>
</evidence>
<gene>
    <name evidence="2" type="ORF">SAMN05216296_0928</name>
</gene>